<dbReference type="Proteomes" id="UP000823963">
    <property type="component" value="Unassembled WGS sequence"/>
</dbReference>
<dbReference type="InterPro" id="IPR035952">
    <property type="entry name" value="Rhomboid-like_sf"/>
</dbReference>
<evidence type="ECO:0000256" key="7">
    <source>
        <dbReference type="SAM" id="Phobius"/>
    </source>
</evidence>
<reference evidence="9" key="2">
    <citation type="submission" date="2021-04" db="EMBL/GenBank/DDBJ databases">
        <authorList>
            <person name="Gilroy R."/>
        </authorList>
    </citation>
    <scope>NUCLEOTIDE SEQUENCE</scope>
    <source>
        <strain evidence="9">6627</strain>
    </source>
</reference>
<dbReference type="PANTHER" id="PTHR43731:SF14">
    <property type="entry name" value="PRESENILIN-ASSOCIATED RHOMBOID-LIKE PROTEIN, MITOCHONDRIAL"/>
    <property type="match status" value="1"/>
</dbReference>
<dbReference type="Pfam" id="PF01694">
    <property type="entry name" value="Rhomboid"/>
    <property type="match status" value="1"/>
</dbReference>
<dbReference type="PANTHER" id="PTHR43731">
    <property type="entry name" value="RHOMBOID PROTEASE"/>
    <property type="match status" value="1"/>
</dbReference>
<keyword evidence="3 7" id="KW-0812">Transmembrane</keyword>
<organism evidence="9 10">
    <name type="scientific">Candidatus Ligilactobacillus excrementigallinarum</name>
    <dbReference type="NCBI Taxonomy" id="2838641"/>
    <lineage>
        <taxon>Bacteria</taxon>
        <taxon>Bacillati</taxon>
        <taxon>Bacillota</taxon>
        <taxon>Bacilli</taxon>
        <taxon>Lactobacillales</taxon>
        <taxon>Lactobacillaceae</taxon>
        <taxon>Ligilactobacillus</taxon>
    </lineage>
</organism>
<evidence type="ECO:0000259" key="8">
    <source>
        <dbReference type="Pfam" id="PF01694"/>
    </source>
</evidence>
<comment type="caution">
    <text evidence="9">The sequence shown here is derived from an EMBL/GenBank/DDBJ whole genome shotgun (WGS) entry which is preliminary data.</text>
</comment>
<accession>A0A9D1UWQ7</accession>
<evidence type="ECO:0000256" key="1">
    <source>
        <dbReference type="ARBA" id="ARBA00004141"/>
    </source>
</evidence>
<gene>
    <name evidence="9" type="ORF">H9861_03365</name>
</gene>
<dbReference type="InterPro" id="IPR050925">
    <property type="entry name" value="Rhomboid_protease_S54"/>
</dbReference>
<dbReference type="GO" id="GO:0004252">
    <property type="term" value="F:serine-type endopeptidase activity"/>
    <property type="evidence" value="ECO:0007669"/>
    <property type="project" value="InterPro"/>
</dbReference>
<evidence type="ECO:0000256" key="4">
    <source>
        <dbReference type="ARBA" id="ARBA00022801"/>
    </source>
</evidence>
<evidence type="ECO:0000256" key="2">
    <source>
        <dbReference type="ARBA" id="ARBA00009045"/>
    </source>
</evidence>
<evidence type="ECO:0000256" key="6">
    <source>
        <dbReference type="ARBA" id="ARBA00023136"/>
    </source>
</evidence>
<dbReference type="GO" id="GO:0006508">
    <property type="term" value="P:proteolysis"/>
    <property type="evidence" value="ECO:0007669"/>
    <property type="project" value="UniProtKB-KW"/>
</dbReference>
<dbReference type="AlphaFoldDB" id="A0A9D1UWQ7"/>
<evidence type="ECO:0000313" key="9">
    <source>
        <dbReference type="EMBL" id="HIX01773.1"/>
    </source>
</evidence>
<evidence type="ECO:0000256" key="3">
    <source>
        <dbReference type="ARBA" id="ARBA00022692"/>
    </source>
</evidence>
<feature type="transmembrane region" description="Helical" evidence="7">
    <location>
        <begin position="92"/>
        <end position="108"/>
    </location>
</feature>
<reference evidence="9" key="1">
    <citation type="journal article" date="2021" name="PeerJ">
        <title>Extensive microbial diversity within the chicken gut microbiome revealed by metagenomics and culture.</title>
        <authorList>
            <person name="Gilroy R."/>
            <person name="Ravi A."/>
            <person name="Getino M."/>
            <person name="Pursley I."/>
            <person name="Horton D.L."/>
            <person name="Alikhan N.F."/>
            <person name="Baker D."/>
            <person name="Gharbi K."/>
            <person name="Hall N."/>
            <person name="Watson M."/>
            <person name="Adriaenssens E.M."/>
            <person name="Foster-Nyarko E."/>
            <person name="Jarju S."/>
            <person name="Secka A."/>
            <person name="Antonio M."/>
            <person name="Oren A."/>
            <person name="Chaudhuri R.R."/>
            <person name="La Ragione R."/>
            <person name="Hildebrand F."/>
            <person name="Pallen M.J."/>
        </authorList>
    </citation>
    <scope>NUCLEOTIDE SEQUENCE</scope>
    <source>
        <strain evidence="9">6627</strain>
    </source>
</reference>
<comment type="subcellular location">
    <subcellularLocation>
        <location evidence="1">Membrane</location>
        <topology evidence="1">Multi-pass membrane protein</topology>
    </subcellularLocation>
</comment>
<dbReference type="GO" id="GO:0016020">
    <property type="term" value="C:membrane"/>
    <property type="evidence" value="ECO:0007669"/>
    <property type="project" value="UniProtKB-SubCell"/>
</dbReference>
<comment type="similarity">
    <text evidence="2">Belongs to the peptidase S54 family.</text>
</comment>
<keyword evidence="5 7" id="KW-1133">Transmembrane helix</keyword>
<dbReference type="InterPro" id="IPR022764">
    <property type="entry name" value="Peptidase_S54_rhomboid_dom"/>
</dbReference>
<keyword evidence="4" id="KW-0378">Hydrolase</keyword>
<feature type="transmembrane region" description="Helical" evidence="7">
    <location>
        <begin position="36"/>
        <end position="56"/>
    </location>
</feature>
<evidence type="ECO:0000313" key="10">
    <source>
        <dbReference type="Proteomes" id="UP000823963"/>
    </source>
</evidence>
<evidence type="ECO:0000256" key="5">
    <source>
        <dbReference type="ARBA" id="ARBA00022989"/>
    </source>
</evidence>
<sequence length="195" mass="20954">MTIAGGSTNPNILLEFGAKDNALIAAGQIWRLFTPMFLHIGFQHIVLNMVTLYFLGAQIEYIFGPVRFLIIYLVSGIGGNIASFAFNSALSAGASTALFGLFGAYLALGESFRDNPYIHAVAKQFLVLVILNLIGDLSGSIDLWGHIGGLVSGFLLAYLVGVPNLGKIPMHKRILAGIVLAMLFVVIYLTGMKTF</sequence>
<feature type="domain" description="Peptidase S54 rhomboid" evidence="8">
    <location>
        <begin position="27"/>
        <end position="160"/>
    </location>
</feature>
<dbReference type="EMBL" id="DXFP01000025">
    <property type="protein sequence ID" value="HIX01773.1"/>
    <property type="molecule type" value="Genomic_DNA"/>
</dbReference>
<feature type="transmembrane region" description="Helical" evidence="7">
    <location>
        <begin position="174"/>
        <end position="191"/>
    </location>
</feature>
<dbReference type="SUPFAM" id="SSF144091">
    <property type="entry name" value="Rhomboid-like"/>
    <property type="match status" value="1"/>
</dbReference>
<name>A0A9D1UWQ7_9LACO</name>
<protein>
    <submittedName>
        <fullName evidence="9">Rhomboid family intramembrane serine protease</fullName>
    </submittedName>
</protein>
<feature type="transmembrane region" description="Helical" evidence="7">
    <location>
        <begin position="68"/>
        <end position="86"/>
    </location>
</feature>
<feature type="transmembrane region" description="Helical" evidence="7">
    <location>
        <begin position="120"/>
        <end position="137"/>
    </location>
</feature>
<dbReference type="Gene3D" id="1.20.1540.10">
    <property type="entry name" value="Rhomboid-like"/>
    <property type="match status" value="1"/>
</dbReference>
<feature type="transmembrane region" description="Helical" evidence="7">
    <location>
        <begin position="143"/>
        <end position="162"/>
    </location>
</feature>
<keyword evidence="6 7" id="KW-0472">Membrane</keyword>
<keyword evidence="9" id="KW-0645">Protease</keyword>
<proteinExistence type="inferred from homology"/>